<dbReference type="Proteomes" id="UP001369247">
    <property type="component" value="Unassembled WGS sequence"/>
</dbReference>
<evidence type="ECO:0000313" key="3">
    <source>
        <dbReference type="EMBL" id="UXH32047.1"/>
    </source>
</evidence>
<reference evidence="2 4" key="2">
    <citation type="submission" date="2023-12" db="EMBL/GenBank/DDBJ databases">
        <title>Phenotypic and Genomic Characterization of Methanothermobacter wolfeii Strain BSEL, a CO2-Capturing Archaeon with Minimal Nutrient Requirements.</title>
        <authorList>
            <person name="Ale Enriquez F."/>
            <person name="Ahring B.K."/>
        </authorList>
    </citation>
    <scope>NUCLEOTIDE SEQUENCE [LARGE SCALE GENOMIC DNA]</scope>
    <source>
        <strain evidence="2 4">BSEL-1</strain>
    </source>
</reference>
<keyword evidence="3" id="KW-0808">Transferase</keyword>
<dbReference type="Proteomes" id="UP001065373">
    <property type="component" value="Chromosome"/>
</dbReference>
<name>A0A9E7UNC5_METWO</name>
<accession>A0A9E7UNC5</accession>
<dbReference type="InterPro" id="IPR029063">
    <property type="entry name" value="SAM-dependent_MTases_sf"/>
</dbReference>
<dbReference type="GO" id="GO:0008757">
    <property type="term" value="F:S-adenosylmethionine-dependent methyltransferase activity"/>
    <property type="evidence" value="ECO:0007669"/>
    <property type="project" value="InterPro"/>
</dbReference>
<feature type="domain" description="Methyltransferase type 11" evidence="1">
    <location>
        <begin position="114"/>
        <end position="166"/>
    </location>
</feature>
<dbReference type="SUPFAM" id="SSF53335">
    <property type="entry name" value="S-adenosyl-L-methionine-dependent methyltransferases"/>
    <property type="match status" value="1"/>
</dbReference>
<protein>
    <submittedName>
        <fullName evidence="3">Class I SAM-dependent methyltransferase</fullName>
    </submittedName>
    <submittedName>
        <fullName evidence="2">Methyltransferase domain-containing protein</fullName>
    </submittedName>
</protein>
<keyword evidence="4" id="KW-1185">Reference proteome</keyword>
<dbReference type="Gene3D" id="3.40.50.150">
    <property type="entry name" value="Vaccinia Virus protein VP39"/>
    <property type="match status" value="1"/>
</dbReference>
<dbReference type="AlphaFoldDB" id="A0A9E7UNC5"/>
<proteinExistence type="predicted"/>
<evidence type="ECO:0000313" key="4">
    <source>
        <dbReference type="Proteomes" id="UP001369247"/>
    </source>
</evidence>
<dbReference type="InterPro" id="IPR013216">
    <property type="entry name" value="Methyltransf_11"/>
</dbReference>
<evidence type="ECO:0000313" key="2">
    <source>
        <dbReference type="EMBL" id="MEJ8542992.1"/>
    </source>
</evidence>
<dbReference type="KEGG" id="mwo:MWSIV6_0333"/>
<dbReference type="GeneID" id="58977994"/>
<evidence type="ECO:0000259" key="1">
    <source>
        <dbReference type="Pfam" id="PF08241"/>
    </source>
</evidence>
<organism evidence="3">
    <name type="scientific">Methanothermobacter wolfeii</name>
    <name type="common">Methanobacterium wolfei</name>
    <dbReference type="NCBI Taxonomy" id="145261"/>
    <lineage>
        <taxon>Archaea</taxon>
        <taxon>Methanobacteriati</taxon>
        <taxon>Methanobacteriota</taxon>
        <taxon>Methanomada group</taxon>
        <taxon>Methanobacteria</taxon>
        <taxon>Methanobacteriales</taxon>
        <taxon>Methanobacteriaceae</taxon>
        <taxon>Methanothermobacter</taxon>
    </lineage>
</organism>
<dbReference type="RefSeq" id="WP_238337947.1">
    <property type="nucleotide sequence ID" value="NZ_CP104550.1"/>
</dbReference>
<keyword evidence="3" id="KW-0489">Methyltransferase</keyword>
<gene>
    <name evidence="3" type="ORF">N5910_01745</name>
    <name evidence="2" type="ORF">U2150_05755</name>
</gene>
<sequence length="221" mass="26174">MEGPLFTGRTWREYMKMFDLDTEDIRSLRILDCPAGSSSFTPFMISGGADVTACDIMYKEKPETLSEKCREHLEFLTEALRRVKDNFNWEFYSSPDEMFEKRLEACRCFTDSYKKHPEAYVQGDIMKLPFDDESFDLVLSSHLLFIYDHRLDWGFHRRALDELIRVSSGEVRVYPLVKENGELSGYVERFIRERDDVEARIVTVDYEFRRNGNLMLIIRRP</sequence>
<dbReference type="EMBL" id="JAXUHJ010000009">
    <property type="protein sequence ID" value="MEJ8542992.1"/>
    <property type="molecule type" value="Genomic_DNA"/>
</dbReference>
<dbReference type="GO" id="GO:0032259">
    <property type="term" value="P:methylation"/>
    <property type="evidence" value="ECO:0007669"/>
    <property type="project" value="UniProtKB-KW"/>
</dbReference>
<dbReference type="Pfam" id="PF08241">
    <property type="entry name" value="Methyltransf_11"/>
    <property type="match status" value="1"/>
</dbReference>
<reference evidence="3" key="1">
    <citation type="submission" date="2022-09" db="EMBL/GenBank/DDBJ databases">
        <title>Characterization of three MwoI isoschizomers from sequenced genome and metagenomes.</title>
        <authorList>
            <person name="Fomenkov A."/>
            <person name="Xu S.Y."/>
            <person name="Roberts R.J."/>
        </authorList>
    </citation>
    <scope>NUCLEOTIDE SEQUENCE</scope>
    <source>
        <strain evidence="3">DSM 2970</strain>
    </source>
</reference>
<dbReference type="EMBL" id="CP104550">
    <property type="protein sequence ID" value="UXH32047.1"/>
    <property type="molecule type" value="Genomic_DNA"/>
</dbReference>